<dbReference type="Proteomes" id="UP000659172">
    <property type="component" value="Unassembled WGS sequence"/>
</dbReference>
<evidence type="ECO:0000256" key="2">
    <source>
        <dbReference type="SAM" id="Phobius"/>
    </source>
</evidence>
<proteinExistence type="predicted"/>
<dbReference type="RefSeq" id="WP_176948888.1">
    <property type="nucleotide sequence ID" value="NZ_JABXYK010000003.1"/>
</dbReference>
<feature type="region of interest" description="Disordered" evidence="1">
    <location>
        <begin position="228"/>
        <end position="275"/>
    </location>
</feature>
<keyword evidence="2" id="KW-0812">Transmembrane</keyword>
<feature type="transmembrane region" description="Helical" evidence="2">
    <location>
        <begin position="12"/>
        <end position="31"/>
    </location>
</feature>
<keyword evidence="2" id="KW-1133">Transmembrane helix</keyword>
<evidence type="ECO:0000313" key="4">
    <source>
        <dbReference type="Proteomes" id="UP000659172"/>
    </source>
</evidence>
<sequence length="275" mass="28062">MISFATASPHRATLGGIACVALTALIVVLGAGQIRDREASGGGSFDLEVPDASMFPTEGAQDDIPMSTPATDDNASDAGSDAMPSVQPAPQTDGGGDQKAGTQNAAEPATSAPAPAFNAAEIPVVTDPVALSRPIVLAAGRFSIGGKVLELDGIVPVAVTRQCTDSTGEGWPCGRMARTAFANLIRGRTIDCDLPSAQWAGTATARCLLAGKDLSQWLVENGWAEVEPGSGLQPAADTARAAGLGLYSPDPRRTRARSQDATGQTPADPSEEQQP</sequence>
<keyword evidence="2" id="KW-0472">Membrane</keyword>
<gene>
    <name evidence="3" type="ORF">HV823_06335</name>
</gene>
<evidence type="ECO:0000313" key="3">
    <source>
        <dbReference type="EMBL" id="NVP54868.1"/>
    </source>
</evidence>
<protein>
    <submittedName>
        <fullName evidence="3">Thermonuclease family protein</fullName>
    </submittedName>
</protein>
<accession>A0ABX2QCF1</accession>
<name>A0ABX2QCF1_9HYPH</name>
<organism evidence="3 4">
    <name type="scientific">Mycoplana rhizolycopersici</name>
    <dbReference type="NCBI Taxonomy" id="2746702"/>
    <lineage>
        <taxon>Bacteria</taxon>
        <taxon>Pseudomonadati</taxon>
        <taxon>Pseudomonadota</taxon>
        <taxon>Alphaproteobacteria</taxon>
        <taxon>Hyphomicrobiales</taxon>
        <taxon>Rhizobiaceae</taxon>
        <taxon>Mycoplana</taxon>
    </lineage>
</organism>
<dbReference type="SUPFAM" id="SSF50199">
    <property type="entry name" value="Staphylococcal nuclease"/>
    <property type="match status" value="1"/>
</dbReference>
<comment type="caution">
    <text evidence="3">The sequence shown here is derived from an EMBL/GenBank/DDBJ whole genome shotgun (WGS) entry which is preliminary data.</text>
</comment>
<dbReference type="InterPro" id="IPR035437">
    <property type="entry name" value="SNase_OB-fold_sf"/>
</dbReference>
<evidence type="ECO:0000256" key="1">
    <source>
        <dbReference type="SAM" id="MobiDB-lite"/>
    </source>
</evidence>
<keyword evidence="4" id="KW-1185">Reference proteome</keyword>
<dbReference type="EMBL" id="JABXYK010000003">
    <property type="protein sequence ID" value="NVP54868.1"/>
    <property type="molecule type" value="Genomic_DNA"/>
</dbReference>
<dbReference type="Gene3D" id="2.40.50.90">
    <property type="match status" value="1"/>
</dbReference>
<feature type="compositionally biased region" description="Polar residues" evidence="1">
    <location>
        <begin position="259"/>
        <end position="268"/>
    </location>
</feature>
<reference evidence="3 4" key="1">
    <citation type="submission" date="2020-06" db="EMBL/GenBank/DDBJ databases">
        <title>Rhizobium sp.nov. isolated from the tomato plant.</title>
        <authorList>
            <person name="Thin K.K."/>
            <person name="Zhang X."/>
            <person name="He S."/>
        </authorList>
    </citation>
    <scope>NUCLEOTIDE SEQUENCE [LARGE SCALE GENOMIC DNA]</scope>
    <source>
        <strain evidence="3 4">DBTS2</strain>
    </source>
</reference>
<feature type="region of interest" description="Disordered" evidence="1">
    <location>
        <begin position="39"/>
        <end position="111"/>
    </location>
</feature>